<accession>A0AAP2DZU1</accession>
<sequence length="50" mass="6091">MFSWVTRFKQTRRLAAQKDYRRAAWLFFLEVSVGAFLLIFFLLMVKIFLD</sequence>
<protein>
    <submittedName>
        <fullName evidence="2">Uncharacterized protein</fullName>
    </submittedName>
</protein>
<gene>
    <name evidence="2" type="ORF">KK062_12520</name>
</gene>
<dbReference type="Proteomes" id="UP001319080">
    <property type="component" value="Unassembled WGS sequence"/>
</dbReference>
<reference evidence="2 3" key="1">
    <citation type="submission" date="2021-05" db="EMBL/GenBank/DDBJ databases">
        <title>A Polyphasic approach of four new species of the genus Ohtaekwangia: Ohtaekwangia histidinii sp. nov., Ohtaekwangia cretensis sp. nov., Ohtaekwangia indiensis sp. nov., Ohtaekwangia reichenbachii sp. nov. from diverse environment.</title>
        <authorList>
            <person name="Octaviana S."/>
        </authorList>
    </citation>
    <scope>NUCLEOTIDE SEQUENCE [LARGE SCALE GENOMIC DNA]</scope>
    <source>
        <strain evidence="2 3">PWU5</strain>
    </source>
</reference>
<comment type="caution">
    <text evidence="2">The sequence shown here is derived from an EMBL/GenBank/DDBJ whole genome shotgun (WGS) entry which is preliminary data.</text>
</comment>
<dbReference type="EMBL" id="JAHESE010000010">
    <property type="protein sequence ID" value="MBT1709057.1"/>
    <property type="molecule type" value="Genomic_DNA"/>
</dbReference>
<dbReference type="AlphaFoldDB" id="A0AAP2DZU1"/>
<organism evidence="2 3">
    <name type="scientific">Dawidia cretensis</name>
    <dbReference type="NCBI Taxonomy" id="2782350"/>
    <lineage>
        <taxon>Bacteria</taxon>
        <taxon>Pseudomonadati</taxon>
        <taxon>Bacteroidota</taxon>
        <taxon>Cytophagia</taxon>
        <taxon>Cytophagales</taxon>
        <taxon>Chryseotaleaceae</taxon>
        <taxon>Dawidia</taxon>
    </lineage>
</organism>
<keyword evidence="3" id="KW-1185">Reference proteome</keyword>
<evidence type="ECO:0000256" key="1">
    <source>
        <dbReference type="SAM" id="Phobius"/>
    </source>
</evidence>
<dbReference type="RefSeq" id="WP_254084639.1">
    <property type="nucleotide sequence ID" value="NZ_JAHESE010000010.1"/>
</dbReference>
<feature type="transmembrane region" description="Helical" evidence="1">
    <location>
        <begin position="23"/>
        <end position="49"/>
    </location>
</feature>
<evidence type="ECO:0000313" key="2">
    <source>
        <dbReference type="EMBL" id="MBT1709057.1"/>
    </source>
</evidence>
<keyword evidence="1" id="KW-0472">Membrane</keyword>
<keyword evidence="1" id="KW-0812">Transmembrane</keyword>
<keyword evidence="1" id="KW-1133">Transmembrane helix</keyword>
<name>A0AAP2DZU1_9BACT</name>
<proteinExistence type="predicted"/>
<evidence type="ECO:0000313" key="3">
    <source>
        <dbReference type="Proteomes" id="UP001319080"/>
    </source>
</evidence>